<sequence length="94" mass="11411">MSNKYPFKDEKLTEDPILQNKIPEDYHMFSIRNKHTGSYVIPYWGYGKFRFKESKIEIKTYRSLLYANMDYSKLELNPNDFEIVKVKVEEVEKY</sequence>
<comment type="caution">
    <text evidence="1">The sequence shown here is derived from an EMBL/GenBank/DDBJ whole genome shotgun (WGS) entry which is preliminary data.</text>
</comment>
<reference evidence="1 2" key="1">
    <citation type="submission" date="2018-08" db="EMBL/GenBank/DDBJ databases">
        <title>A genome reference for cultivated species of the human gut microbiota.</title>
        <authorList>
            <person name="Zou Y."/>
            <person name="Xue W."/>
            <person name="Luo G."/>
        </authorList>
    </citation>
    <scope>NUCLEOTIDE SEQUENCE [LARGE SCALE GENOMIC DNA]</scope>
    <source>
        <strain evidence="1 2">AM25-6</strain>
    </source>
</reference>
<dbReference type="EMBL" id="QUSM01000009">
    <property type="protein sequence ID" value="RGD72926.1"/>
    <property type="molecule type" value="Genomic_DNA"/>
</dbReference>
<dbReference type="AlphaFoldDB" id="A0A3E3DV15"/>
<dbReference type="Proteomes" id="UP000261212">
    <property type="component" value="Unassembled WGS sequence"/>
</dbReference>
<evidence type="ECO:0000313" key="2">
    <source>
        <dbReference type="Proteomes" id="UP000261212"/>
    </source>
</evidence>
<gene>
    <name evidence="1" type="ORF">DW687_11845</name>
</gene>
<name>A0A3E3DV15_9FIRM</name>
<accession>A0A3E3DV15</accession>
<protein>
    <submittedName>
        <fullName evidence="1">Uncharacterized protein</fullName>
    </submittedName>
</protein>
<dbReference type="RefSeq" id="WP_117532862.1">
    <property type="nucleotide sequence ID" value="NZ_QUSM01000009.1"/>
</dbReference>
<evidence type="ECO:0000313" key="1">
    <source>
        <dbReference type="EMBL" id="RGD72926.1"/>
    </source>
</evidence>
<organism evidence="1 2">
    <name type="scientific">Anaerofustis stercorihominis</name>
    <dbReference type="NCBI Taxonomy" id="214853"/>
    <lineage>
        <taxon>Bacteria</taxon>
        <taxon>Bacillati</taxon>
        <taxon>Bacillota</taxon>
        <taxon>Clostridia</taxon>
        <taxon>Eubacteriales</taxon>
        <taxon>Eubacteriaceae</taxon>
        <taxon>Anaerofustis</taxon>
    </lineage>
</organism>
<proteinExistence type="predicted"/>